<dbReference type="AlphaFoldDB" id="A0A6A5XV72"/>
<feature type="region of interest" description="Disordered" evidence="1">
    <location>
        <begin position="98"/>
        <end position="141"/>
    </location>
</feature>
<dbReference type="Proteomes" id="UP000799778">
    <property type="component" value="Unassembled WGS sequence"/>
</dbReference>
<sequence>MMYNAPKKSRLRNPHCSPTWYIHEHNTAGDKYIPLEPTLKTHMHHSNSAMSSRGTVVPPEGSFLSSTNGLPADEHKHAQHRHKVSELYRSSGTASLDVNLSVPSRSSCSTTPSIPRRSTHSTIDTKSSTRLQRTQDQRVSGSQVAYATRKALSTSFDFTDGSCDEREVPQERVLNSRDRSLAGSTVEMLMQSSQDHRDSGYVSNCNDAYSERSCDPSDDYGRPRIIHDLLDRGHDGVVDMVQHVKAYRDAYGPHSHRKPPVYYETGDEKRKPVALMTAAVTPCQSRFSWDDDSG</sequence>
<evidence type="ECO:0000256" key="1">
    <source>
        <dbReference type="SAM" id="MobiDB-lite"/>
    </source>
</evidence>
<feature type="compositionally biased region" description="Polar residues" evidence="1">
    <location>
        <begin position="120"/>
        <end position="141"/>
    </location>
</feature>
<protein>
    <submittedName>
        <fullName evidence="2">Uncharacterized protein</fullName>
    </submittedName>
</protein>
<evidence type="ECO:0000313" key="3">
    <source>
        <dbReference type="Proteomes" id="UP000799778"/>
    </source>
</evidence>
<feature type="compositionally biased region" description="Polar residues" evidence="1">
    <location>
        <begin position="98"/>
        <end position="113"/>
    </location>
</feature>
<proteinExistence type="predicted"/>
<evidence type="ECO:0000313" key="2">
    <source>
        <dbReference type="EMBL" id="KAF2016849.1"/>
    </source>
</evidence>
<dbReference type="EMBL" id="ML978068">
    <property type="protein sequence ID" value="KAF2016849.1"/>
    <property type="molecule type" value="Genomic_DNA"/>
</dbReference>
<name>A0A6A5XV72_9PLEO</name>
<accession>A0A6A5XV72</accession>
<dbReference type="GeneID" id="54290407"/>
<organism evidence="2 3">
    <name type="scientific">Aaosphaeria arxii CBS 175.79</name>
    <dbReference type="NCBI Taxonomy" id="1450172"/>
    <lineage>
        <taxon>Eukaryota</taxon>
        <taxon>Fungi</taxon>
        <taxon>Dikarya</taxon>
        <taxon>Ascomycota</taxon>
        <taxon>Pezizomycotina</taxon>
        <taxon>Dothideomycetes</taxon>
        <taxon>Pleosporomycetidae</taxon>
        <taxon>Pleosporales</taxon>
        <taxon>Pleosporales incertae sedis</taxon>
        <taxon>Aaosphaeria</taxon>
    </lineage>
</organism>
<dbReference type="RefSeq" id="XP_033385188.1">
    <property type="nucleotide sequence ID" value="XM_033533010.1"/>
</dbReference>
<gene>
    <name evidence="2" type="ORF">BU24DRAFT_477809</name>
</gene>
<reference evidence="2" key="1">
    <citation type="journal article" date="2020" name="Stud. Mycol.">
        <title>101 Dothideomycetes genomes: a test case for predicting lifestyles and emergence of pathogens.</title>
        <authorList>
            <person name="Haridas S."/>
            <person name="Albert R."/>
            <person name="Binder M."/>
            <person name="Bloem J."/>
            <person name="Labutti K."/>
            <person name="Salamov A."/>
            <person name="Andreopoulos B."/>
            <person name="Baker S."/>
            <person name="Barry K."/>
            <person name="Bills G."/>
            <person name="Bluhm B."/>
            <person name="Cannon C."/>
            <person name="Castanera R."/>
            <person name="Culley D."/>
            <person name="Daum C."/>
            <person name="Ezra D."/>
            <person name="Gonzalez J."/>
            <person name="Henrissat B."/>
            <person name="Kuo A."/>
            <person name="Liang C."/>
            <person name="Lipzen A."/>
            <person name="Lutzoni F."/>
            <person name="Magnuson J."/>
            <person name="Mondo S."/>
            <person name="Nolan M."/>
            <person name="Ohm R."/>
            <person name="Pangilinan J."/>
            <person name="Park H.-J."/>
            <person name="Ramirez L."/>
            <person name="Alfaro M."/>
            <person name="Sun H."/>
            <person name="Tritt A."/>
            <person name="Yoshinaga Y."/>
            <person name="Zwiers L.-H."/>
            <person name="Turgeon B."/>
            <person name="Goodwin S."/>
            <person name="Spatafora J."/>
            <person name="Crous P."/>
            <person name="Grigoriev I."/>
        </authorList>
    </citation>
    <scope>NUCLEOTIDE SEQUENCE</scope>
    <source>
        <strain evidence="2">CBS 175.79</strain>
    </source>
</reference>
<feature type="region of interest" description="Disordered" evidence="1">
    <location>
        <begin position="44"/>
        <end position="85"/>
    </location>
</feature>
<keyword evidence="3" id="KW-1185">Reference proteome</keyword>